<evidence type="ECO:0000313" key="2">
    <source>
        <dbReference type="EMBL" id="SFK98560.1"/>
    </source>
</evidence>
<dbReference type="Proteomes" id="UP000199598">
    <property type="component" value="Unassembled WGS sequence"/>
</dbReference>
<evidence type="ECO:0008006" key="4">
    <source>
        <dbReference type="Google" id="ProtNLM"/>
    </source>
</evidence>
<proteinExistence type="predicted"/>
<organism evidence="2 3">
    <name type="scientific">Pseudovibrio ascidiaceicola</name>
    <dbReference type="NCBI Taxonomy" id="285279"/>
    <lineage>
        <taxon>Bacteria</taxon>
        <taxon>Pseudomonadati</taxon>
        <taxon>Pseudomonadota</taxon>
        <taxon>Alphaproteobacteria</taxon>
        <taxon>Hyphomicrobiales</taxon>
        <taxon>Stappiaceae</taxon>
        <taxon>Pseudovibrio</taxon>
    </lineage>
</organism>
<protein>
    <recommendedName>
        <fullName evidence="4">Molecular chaperone DnaJ</fullName>
    </recommendedName>
</protein>
<accession>A0A1I4E0M8</accession>
<comment type="caution">
    <text evidence="2">The sequence shown here is derived from an EMBL/GenBank/DDBJ whole genome shotgun (WGS) entry which is preliminary data.</text>
</comment>
<dbReference type="EMBL" id="FOSK01000013">
    <property type="protein sequence ID" value="SFK98560.1"/>
    <property type="molecule type" value="Genomic_DNA"/>
</dbReference>
<feature type="region of interest" description="Disordered" evidence="1">
    <location>
        <begin position="59"/>
        <end position="80"/>
    </location>
</feature>
<keyword evidence="3" id="KW-1185">Reference proteome</keyword>
<feature type="region of interest" description="Disordered" evidence="1">
    <location>
        <begin position="1"/>
        <end position="22"/>
    </location>
</feature>
<feature type="compositionally biased region" description="Basic residues" evidence="1">
    <location>
        <begin position="1"/>
        <end position="11"/>
    </location>
</feature>
<evidence type="ECO:0000256" key="1">
    <source>
        <dbReference type="SAM" id="MobiDB-lite"/>
    </source>
</evidence>
<reference evidence="2 3" key="1">
    <citation type="submission" date="2016-10" db="EMBL/GenBank/DDBJ databases">
        <authorList>
            <person name="Varghese N."/>
            <person name="Submissions S."/>
        </authorList>
    </citation>
    <scope>NUCLEOTIDE SEQUENCE [LARGE SCALE GENOMIC DNA]</scope>
    <source>
        <strain evidence="2 3">DSM 16392</strain>
    </source>
</reference>
<sequence>MTLKIDRRKTPRTTSTGHSEHPCMAEGCTTWGSRGYTVDDAGKRQQLWFCPDHAKQYEADVEAAKRTPPPPRPPKQGRLV</sequence>
<gene>
    <name evidence="2" type="ORF">SAMN04488518_11370</name>
</gene>
<dbReference type="RefSeq" id="WP_093522650.1">
    <property type="nucleotide sequence ID" value="NZ_FOSK01000013.1"/>
</dbReference>
<evidence type="ECO:0000313" key="3">
    <source>
        <dbReference type="Proteomes" id="UP000199598"/>
    </source>
</evidence>
<name>A0A1I4E0M8_9HYPH</name>